<sequence length="150" mass="17506">DRIFGRVEKILRRNVTILSKEDYTKLYQQIGQVKQLGIDWQTLNTKSLSTYFKNLEAISVMKRIFITKRATVTSQVKNKDKQLVTKKKVIKVGVRATKNYRFEDMDEGNTVTLYKKQVNDKKIMDIALEEILLGHPISSEKKKDVQKLLE</sequence>
<feature type="non-terminal residue" evidence="1">
    <location>
        <position position="150"/>
    </location>
</feature>
<dbReference type="AlphaFoldDB" id="A0A1B6ID25"/>
<feature type="non-terminal residue" evidence="1">
    <location>
        <position position="1"/>
    </location>
</feature>
<organism evidence="1">
    <name type="scientific">Homalodisca liturata</name>
    <dbReference type="NCBI Taxonomy" id="320908"/>
    <lineage>
        <taxon>Eukaryota</taxon>
        <taxon>Metazoa</taxon>
        <taxon>Ecdysozoa</taxon>
        <taxon>Arthropoda</taxon>
        <taxon>Hexapoda</taxon>
        <taxon>Insecta</taxon>
        <taxon>Pterygota</taxon>
        <taxon>Neoptera</taxon>
        <taxon>Paraneoptera</taxon>
        <taxon>Hemiptera</taxon>
        <taxon>Auchenorrhyncha</taxon>
        <taxon>Membracoidea</taxon>
        <taxon>Cicadellidae</taxon>
        <taxon>Cicadellinae</taxon>
        <taxon>Proconiini</taxon>
        <taxon>Homalodisca</taxon>
    </lineage>
</organism>
<accession>A0A1B6ID25</accession>
<gene>
    <name evidence="1" type="ORF">g.57298</name>
</gene>
<evidence type="ECO:0000313" key="1">
    <source>
        <dbReference type="EMBL" id="JAS84821.1"/>
    </source>
</evidence>
<dbReference type="EMBL" id="GECU01022885">
    <property type="protein sequence ID" value="JAS84821.1"/>
    <property type="molecule type" value="Transcribed_RNA"/>
</dbReference>
<proteinExistence type="predicted"/>
<protein>
    <submittedName>
        <fullName evidence="1">Uncharacterized protein</fullName>
    </submittedName>
</protein>
<name>A0A1B6ID25_9HEMI</name>
<reference evidence="1" key="1">
    <citation type="submission" date="2015-11" db="EMBL/GenBank/DDBJ databases">
        <title>De novo transcriptome assembly of four potential Pierce s Disease insect vectors from Arizona vineyards.</title>
        <authorList>
            <person name="Tassone E.E."/>
        </authorList>
    </citation>
    <scope>NUCLEOTIDE SEQUENCE</scope>
</reference>